<sequence length="224" mass="24942">MSFTVILALICTFSWVSVSVSEFHTVEVQPGEEVTLLCSNFSRLVRHIFWFKMAIEPKASCISSMSYSDSNASLCDGYENDQFIMTSNATNLFLNIKQVDFSDSGLYFCGYKKDGHSVIFSATHLQVQVSPVDVSNGLTNQLIITLGGGIIFLVIAIICLVVRIRILHAAQTEEQNPQNAETSSDVLNYTAVNFCQESRGNRRSADDRELETHVVYAATRHSHQ</sequence>
<comment type="caution">
    <text evidence="11">The sequence shown here is derived from an EMBL/GenBank/DDBJ whole genome shotgun (WGS) entry which is preliminary data.</text>
</comment>
<protein>
    <submittedName>
        <fullName evidence="11">(Atlantic silverside) hypothetical protein</fullName>
    </submittedName>
</protein>
<evidence type="ECO:0000256" key="9">
    <source>
        <dbReference type="SAM" id="SignalP"/>
    </source>
</evidence>
<keyword evidence="5 8" id="KW-0472">Membrane</keyword>
<dbReference type="Pfam" id="PF07686">
    <property type="entry name" value="V-set"/>
    <property type="match status" value="1"/>
</dbReference>
<name>A0A8S4BA58_9TELE</name>
<feature type="transmembrane region" description="Helical" evidence="8">
    <location>
        <begin position="142"/>
        <end position="162"/>
    </location>
</feature>
<dbReference type="GO" id="GO:0005886">
    <property type="term" value="C:plasma membrane"/>
    <property type="evidence" value="ECO:0007669"/>
    <property type="project" value="UniProtKB-SubCell"/>
</dbReference>
<evidence type="ECO:0000256" key="5">
    <source>
        <dbReference type="ARBA" id="ARBA00023136"/>
    </source>
</evidence>
<evidence type="ECO:0000256" key="8">
    <source>
        <dbReference type="SAM" id="Phobius"/>
    </source>
</evidence>
<dbReference type="SMART" id="SM00409">
    <property type="entry name" value="IG"/>
    <property type="match status" value="1"/>
</dbReference>
<accession>A0A8S4BA58</accession>
<evidence type="ECO:0000256" key="1">
    <source>
        <dbReference type="ARBA" id="ARBA00004236"/>
    </source>
</evidence>
<dbReference type="EMBL" id="CAJRST010014446">
    <property type="protein sequence ID" value="CAG5929490.1"/>
    <property type="molecule type" value="Genomic_DNA"/>
</dbReference>
<keyword evidence="4" id="KW-0391">Immunity</keyword>
<dbReference type="PANTHER" id="PTHR19433">
    <property type="entry name" value="T-CELL RECEPTOR ALPHA CHAIN V REGION-RELATED"/>
    <property type="match status" value="1"/>
</dbReference>
<dbReference type="InterPro" id="IPR007110">
    <property type="entry name" value="Ig-like_dom"/>
</dbReference>
<evidence type="ECO:0000256" key="6">
    <source>
        <dbReference type="ARBA" id="ARBA00023157"/>
    </source>
</evidence>
<keyword evidence="6" id="KW-1015">Disulfide bond</keyword>
<evidence type="ECO:0000313" key="11">
    <source>
        <dbReference type="EMBL" id="CAG5929490.1"/>
    </source>
</evidence>
<keyword evidence="8" id="KW-1133">Transmembrane helix</keyword>
<dbReference type="OrthoDB" id="9932608at2759"/>
<dbReference type="PROSITE" id="PS50835">
    <property type="entry name" value="IG_LIKE"/>
    <property type="match status" value="1"/>
</dbReference>
<evidence type="ECO:0000256" key="7">
    <source>
        <dbReference type="ARBA" id="ARBA00023180"/>
    </source>
</evidence>
<comment type="subcellular location">
    <subcellularLocation>
        <location evidence="1">Cell membrane</location>
    </subcellularLocation>
</comment>
<dbReference type="InterPro" id="IPR013783">
    <property type="entry name" value="Ig-like_fold"/>
</dbReference>
<dbReference type="InterPro" id="IPR052051">
    <property type="entry name" value="TCR_complex_component"/>
</dbReference>
<keyword evidence="2" id="KW-1003">Cell membrane</keyword>
<dbReference type="AlphaFoldDB" id="A0A8S4BA58"/>
<proteinExistence type="predicted"/>
<evidence type="ECO:0000313" key="12">
    <source>
        <dbReference type="Proteomes" id="UP000677803"/>
    </source>
</evidence>
<keyword evidence="7" id="KW-0325">Glycoprotein</keyword>
<dbReference type="InterPro" id="IPR003599">
    <property type="entry name" value="Ig_sub"/>
</dbReference>
<dbReference type="InterPro" id="IPR013106">
    <property type="entry name" value="Ig_V-set"/>
</dbReference>
<keyword evidence="3 9" id="KW-0732">Signal</keyword>
<feature type="signal peptide" evidence="9">
    <location>
        <begin position="1"/>
        <end position="19"/>
    </location>
</feature>
<evidence type="ECO:0000256" key="3">
    <source>
        <dbReference type="ARBA" id="ARBA00022729"/>
    </source>
</evidence>
<dbReference type="InterPro" id="IPR036179">
    <property type="entry name" value="Ig-like_dom_sf"/>
</dbReference>
<dbReference type="Gene3D" id="2.60.40.10">
    <property type="entry name" value="Immunoglobulins"/>
    <property type="match status" value="1"/>
</dbReference>
<keyword evidence="12" id="KW-1185">Reference proteome</keyword>
<feature type="chain" id="PRO_5035867333" evidence="9">
    <location>
        <begin position="20"/>
        <end position="224"/>
    </location>
</feature>
<dbReference type="GO" id="GO:0002376">
    <property type="term" value="P:immune system process"/>
    <property type="evidence" value="ECO:0007669"/>
    <property type="project" value="UniProtKB-KW"/>
</dbReference>
<evidence type="ECO:0000259" key="10">
    <source>
        <dbReference type="PROSITE" id="PS50835"/>
    </source>
</evidence>
<dbReference type="PANTHER" id="PTHR19433:SF111">
    <property type="entry name" value="T CELL RECEPTOR ALPHA VARIABLE 4"/>
    <property type="match status" value="1"/>
</dbReference>
<evidence type="ECO:0000256" key="2">
    <source>
        <dbReference type="ARBA" id="ARBA00022475"/>
    </source>
</evidence>
<dbReference type="Proteomes" id="UP000677803">
    <property type="component" value="Unassembled WGS sequence"/>
</dbReference>
<keyword evidence="8" id="KW-0812">Transmembrane</keyword>
<dbReference type="SUPFAM" id="SSF48726">
    <property type="entry name" value="Immunoglobulin"/>
    <property type="match status" value="1"/>
</dbReference>
<reference evidence="11" key="1">
    <citation type="submission" date="2021-05" db="EMBL/GenBank/DDBJ databases">
        <authorList>
            <person name="Tigano A."/>
        </authorList>
    </citation>
    <scope>NUCLEOTIDE SEQUENCE</scope>
</reference>
<organism evidence="11 12">
    <name type="scientific">Menidia menidia</name>
    <name type="common">Atlantic silverside</name>
    <dbReference type="NCBI Taxonomy" id="238744"/>
    <lineage>
        <taxon>Eukaryota</taxon>
        <taxon>Metazoa</taxon>
        <taxon>Chordata</taxon>
        <taxon>Craniata</taxon>
        <taxon>Vertebrata</taxon>
        <taxon>Euteleostomi</taxon>
        <taxon>Actinopterygii</taxon>
        <taxon>Neopterygii</taxon>
        <taxon>Teleostei</taxon>
        <taxon>Neoteleostei</taxon>
        <taxon>Acanthomorphata</taxon>
        <taxon>Ovalentaria</taxon>
        <taxon>Atherinomorphae</taxon>
        <taxon>Atheriniformes</taxon>
        <taxon>Atherinopsidae</taxon>
        <taxon>Menidiinae</taxon>
        <taxon>Menidia</taxon>
    </lineage>
</organism>
<gene>
    <name evidence="11" type="ORF">MMEN_LOCUS13105</name>
</gene>
<feature type="domain" description="Ig-like" evidence="10">
    <location>
        <begin position="16"/>
        <end position="109"/>
    </location>
</feature>
<dbReference type="GO" id="GO:0009617">
    <property type="term" value="P:response to bacterium"/>
    <property type="evidence" value="ECO:0007669"/>
    <property type="project" value="TreeGrafter"/>
</dbReference>
<evidence type="ECO:0000256" key="4">
    <source>
        <dbReference type="ARBA" id="ARBA00022859"/>
    </source>
</evidence>